<dbReference type="Proteomes" id="UP001500621">
    <property type="component" value="Unassembled WGS sequence"/>
</dbReference>
<organism evidence="3 4">
    <name type="scientific">Nocardioides nanhaiensis</name>
    <dbReference type="NCBI Taxonomy" id="1476871"/>
    <lineage>
        <taxon>Bacteria</taxon>
        <taxon>Bacillati</taxon>
        <taxon>Actinomycetota</taxon>
        <taxon>Actinomycetes</taxon>
        <taxon>Propionibacteriales</taxon>
        <taxon>Nocardioidaceae</taxon>
        <taxon>Nocardioides</taxon>
    </lineage>
</organism>
<proteinExistence type="predicted"/>
<comment type="caution">
    <text evidence="3">The sequence shown here is derived from an EMBL/GenBank/DDBJ whole genome shotgun (WGS) entry which is preliminary data.</text>
</comment>
<dbReference type="EMBL" id="BAABIM010000003">
    <property type="protein sequence ID" value="GAA4692853.1"/>
    <property type="molecule type" value="Genomic_DNA"/>
</dbReference>
<evidence type="ECO:0000256" key="1">
    <source>
        <dbReference type="SAM" id="MobiDB-lite"/>
    </source>
</evidence>
<feature type="domain" description="BioF2-like acetyltransferase" evidence="2">
    <location>
        <begin position="163"/>
        <end position="250"/>
    </location>
</feature>
<gene>
    <name evidence="3" type="ORF">GCM10023226_33490</name>
</gene>
<keyword evidence="4" id="KW-1185">Reference proteome</keyword>
<evidence type="ECO:0000259" key="2">
    <source>
        <dbReference type="Pfam" id="PF13480"/>
    </source>
</evidence>
<dbReference type="InterPro" id="IPR038740">
    <property type="entry name" value="BioF2-like_GNAT_dom"/>
</dbReference>
<dbReference type="Pfam" id="PF13480">
    <property type="entry name" value="Acetyltransf_6"/>
    <property type="match status" value="1"/>
</dbReference>
<feature type="region of interest" description="Disordered" evidence="1">
    <location>
        <begin position="256"/>
        <end position="282"/>
    </location>
</feature>
<accession>A0ABP8WQB9</accession>
<evidence type="ECO:0000313" key="3">
    <source>
        <dbReference type="EMBL" id="GAA4692853.1"/>
    </source>
</evidence>
<reference evidence="4" key="1">
    <citation type="journal article" date="2019" name="Int. J. Syst. Evol. Microbiol.">
        <title>The Global Catalogue of Microorganisms (GCM) 10K type strain sequencing project: providing services to taxonomists for standard genome sequencing and annotation.</title>
        <authorList>
            <consortium name="The Broad Institute Genomics Platform"/>
            <consortium name="The Broad Institute Genome Sequencing Center for Infectious Disease"/>
            <person name="Wu L."/>
            <person name="Ma J."/>
        </authorList>
    </citation>
    <scope>NUCLEOTIDE SEQUENCE [LARGE SCALE GENOMIC DNA]</scope>
    <source>
        <strain evidence="4">JCM 18127</strain>
    </source>
</reference>
<protein>
    <recommendedName>
        <fullName evidence="2">BioF2-like acetyltransferase domain-containing protein</fullName>
    </recommendedName>
</protein>
<name>A0ABP8WQB9_9ACTN</name>
<sequence length="282" mass="30882">MRVVDDAAAAEGLREEWDELADASGAGPFARPDYGLAWWRHLGHGRLLVATVRFHGRLVALAPLHERRVGPLTVARWLGHGLGTIAEPVVRPGHERAAGVLLQHLATPRRVLDLVECRESLPGLPALQQLPRRTTTAAPRDRCPVADIDPADPLAHLALREHKSMRTSLAARQRRIERAGLQMRMEVAETAEHLDALLPDLLAVFDAAEAGHPRQHLLRPPWGGFVLDYLRETLEQGRSVVLLGYLDDRPFTLSTRRCSGPARSRSGSVGTTRPPASSGPAT</sequence>
<evidence type="ECO:0000313" key="4">
    <source>
        <dbReference type="Proteomes" id="UP001500621"/>
    </source>
</evidence>
<feature type="compositionally biased region" description="Polar residues" evidence="1">
    <location>
        <begin position="265"/>
        <end position="282"/>
    </location>
</feature>